<dbReference type="GO" id="GO:0071897">
    <property type="term" value="P:DNA biosynthetic process"/>
    <property type="evidence" value="ECO:0007669"/>
    <property type="project" value="UniProtKB-ARBA"/>
</dbReference>
<name>A0A4Y2FXI3_ARAVE</name>
<dbReference type="Pfam" id="PF17919">
    <property type="entry name" value="RT_RNaseH_2"/>
    <property type="match status" value="1"/>
</dbReference>
<dbReference type="Gene3D" id="3.30.70.270">
    <property type="match status" value="1"/>
</dbReference>
<dbReference type="Proteomes" id="UP000499080">
    <property type="component" value="Unassembled WGS sequence"/>
</dbReference>
<evidence type="ECO:0000313" key="2">
    <source>
        <dbReference type="EMBL" id="GBM46200.1"/>
    </source>
</evidence>
<evidence type="ECO:0000313" key="3">
    <source>
        <dbReference type="Proteomes" id="UP000499080"/>
    </source>
</evidence>
<dbReference type="PANTHER" id="PTHR33064:SF37">
    <property type="entry name" value="RIBONUCLEASE H"/>
    <property type="match status" value="1"/>
</dbReference>
<dbReference type="PANTHER" id="PTHR33064">
    <property type="entry name" value="POL PROTEIN"/>
    <property type="match status" value="1"/>
</dbReference>
<dbReference type="InterPro" id="IPR051320">
    <property type="entry name" value="Viral_Replic_Matur_Polypro"/>
</dbReference>
<dbReference type="InterPro" id="IPR043502">
    <property type="entry name" value="DNA/RNA_pol_sf"/>
</dbReference>
<protein>
    <recommendedName>
        <fullName evidence="1">Reverse transcriptase/retrotransposon-derived protein RNase H-like domain-containing protein</fullName>
    </recommendedName>
</protein>
<proteinExistence type="predicted"/>
<comment type="caution">
    <text evidence="2">The sequence shown here is derived from an EMBL/GenBank/DDBJ whole genome shotgun (WGS) entry which is preliminary data.</text>
</comment>
<dbReference type="InterPro" id="IPR043128">
    <property type="entry name" value="Rev_trsase/Diguanyl_cyclase"/>
</dbReference>
<dbReference type="OrthoDB" id="41323at2759"/>
<feature type="domain" description="Reverse transcriptase/retrotransposon-derived protein RNase H-like" evidence="1">
    <location>
        <begin position="36"/>
        <end position="121"/>
    </location>
</feature>
<reference evidence="2 3" key="1">
    <citation type="journal article" date="2019" name="Sci. Rep.">
        <title>Orb-weaving spider Araneus ventricosus genome elucidates the spidroin gene catalogue.</title>
        <authorList>
            <person name="Kono N."/>
            <person name="Nakamura H."/>
            <person name="Ohtoshi R."/>
            <person name="Moran D.A.P."/>
            <person name="Shinohara A."/>
            <person name="Yoshida Y."/>
            <person name="Fujiwara M."/>
            <person name="Mori M."/>
            <person name="Tomita M."/>
            <person name="Arakawa K."/>
        </authorList>
    </citation>
    <scope>NUCLEOTIDE SEQUENCE [LARGE SCALE GENOMIC DNA]</scope>
</reference>
<sequence length="183" mass="20735">MVNFYRRFIPHAALQQAELYDLVKNPDKNDSKPLQWNEITNKAFETCKDSISIAALLAHPHPDCKLALFVDAAGSVQQEQIGSDIKPLAFFSHRLTPTETRYSTYDRELLAENFVADAFSRISEIQIPNEINFAAMEEAQRMDKELEELKKNSSLSFKAIEFPGSNLPLYRDVSAGQVPPYVP</sequence>
<dbReference type="AlphaFoldDB" id="A0A4Y2FXI3"/>
<keyword evidence="3" id="KW-1185">Reference proteome</keyword>
<dbReference type="EMBL" id="BGPR01001127">
    <property type="protein sequence ID" value="GBM46200.1"/>
    <property type="molecule type" value="Genomic_DNA"/>
</dbReference>
<gene>
    <name evidence="2" type="ORF">AVEN_270212_1</name>
</gene>
<evidence type="ECO:0000259" key="1">
    <source>
        <dbReference type="Pfam" id="PF17919"/>
    </source>
</evidence>
<organism evidence="2 3">
    <name type="scientific">Araneus ventricosus</name>
    <name type="common">Orbweaver spider</name>
    <name type="synonym">Epeira ventricosa</name>
    <dbReference type="NCBI Taxonomy" id="182803"/>
    <lineage>
        <taxon>Eukaryota</taxon>
        <taxon>Metazoa</taxon>
        <taxon>Ecdysozoa</taxon>
        <taxon>Arthropoda</taxon>
        <taxon>Chelicerata</taxon>
        <taxon>Arachnida</taxon>
        <taxon>Araneae</taxon>
        <taxon>Araneomorphae</taxon>
        <taxon>Entelegynae</taxon>
        <taxon>Araneoidea</taxon>
        <taxon>Araneidae</taxon>
        <taxon>Araneus</taxon>
    </lineage>
</organism>
<accession>A0A4Y2FXI3</accession>
<dbReference type="InterPro" id="IPR041577">
    <property type="entry name" value="RT_RNaseH_2"/>
</dbReference>
<dbReference type="SUPFAM" id="SSF56672">
    <property type="entry name" value="DNA/RNA polymerases"/>
    <property type="match status" value="1"/>
</dbReference>